<keyword evidence="1" id="KW-1133">Transmembrane helix</keyword>
<reference evidence="2" key="4">
    <citation type="submission" date="2019-03" db="UniProtKB">
        <authorList>
            <consortium name="EnsemblPlants"/>
        </authorList>
    </citation>
    <scope>IDENTIFICATION</scope>
</reference>
<dbReference type="InterPro" id="IPR004252">
    <property type="entry name" value="Probable_transposase_24"/>
</dbReference>
<proteinExistence type="predicted"/>
<dbReference type="Proteomes" id="UP000015105">
    <property type="component" value="Chromosome 1D"/>
</dbReference>
<name>A0A452YVE9_AEGTS</name>
<evidence type="ECO:0000313" key="3">
    <source>
        <dbReference type="Proteomes" id="UP000015105"/>
    </source>
</evidence>
<reference evidence="3" key="1">
    <citation type="journal article" date="2014" name="Science">
        <title>Ancient hybridizations among the ancestral genomes of bread wheat.</title>
        <authorList>
            <consortium name="International Wheat Genome Sequencing Consortium,"/>
            <person name="Marcussen T."/>
            <person name="Sandve S.R."/>
            <person name="Heier L."/>
            <person name="Spannagl M."/>
            <person name="Pfeifer M."/>
            <person name="Jakobsen K.S."/>
            <person name="Wulff B.B."/>
            <person name="Steuernagel B."/>
            <person name="Mayer K.F."/>
            <person name="Olsen O.A."/>
        </authorList>
    </citation>
    <scope>NUCLEOTIDE SEQUENCE [LARGE SCALE GENOMIC DNA]</scope>
    <source>
        <strain evidence="3">cv. AL8/78</strain>
    </source>
</reference>
<keyword evidence="1" id="KW-0812">Transmembrane</keyword>
<dbReference type="AlphaFoldDB" id="A0A452YVE9"/>
<sequence>MPVFKRWKDYKDPDGHVRDGIFKNFVGKVGVSTKSKPFSLKLLSPYQFFLLCQLCAIMILTHVFSSGKNKFQMDVDVVPVRKACTEMLKCATRQQRCRLKKEYFDPHPLHLVTRTSPVPSMTDEQWNELVESWKDPKKMGICETNKNNQAQLKFHQTTGSRSYPVHCDNLGDKYKDKEPNALDLFKECHYSKKKKTTLVLSKLQLPRWKTRPLSLQKMDRNRTPRPRL</sequence>
<feature type="transmembrane region" description="Helical" evidence="1">
    <location>
        <begin position="46"/>
        <end position="64"/>
    </location>
</feature>
<protein>
    <submittedName>
        <fullName evidence="2">Uncharacterized protein</fullName>
    </submittedName>
</protein>
<dbReference type="PANTHER" id="PTHR33063">
    <property type="entry name" value="OS02G0583500 PROTEIN"/>
    <property type="match status" value="1"/>
</dbReference>
<dbReference type="PANTHER" id="PTHR33063:SF13">
    <property type="entry name" value="OS02G0583500 PROTEIN"/>
    <property type="match status" value="1"/>
</dbReference>
<accession>A0A452YVE9</accession>
<reference evidence="3" key="2">
    <citation type="journal article" date="2017" name="Nat. Plants">
        <title>The Aegilops tauschii genome reveals multiple impacts of transposons.</title>
        <authorList>
            <person name="Zhao G."/>
            <person name="Zou C."/>
            <person name="Li K."/>
            <person name="Wang K."/>
            <person name="Li T."/>
            <person name="Gao L."/>
            <person name="Zhang X."/>
            <person name="Wang H."/>
            <person name="Yang Z."/>
            <person name="Liu X."/>
            <person name="Jiang W."/>
            <person name="Mao L."/>
            <person name="Kong X."/>
            <person name="Jiao Y."/>
            <person name="Jia J."/>
        </authorList>
    </citation>
    <scope>NUCLEOTIDE SEQUENCE [LARGE SCALE GENOMIC DNA]</scope>
    <source>
        <strain evidence="3">cv. AL8/78</strain>
    </source>
</reference>
<dbReference type="Gramene" id="AET1Gv20542400.2">
    <property type="protein sequence ID" value="AET1Gv20542400.2"/>
    <property type="gene ID" value="AET1Gv20542400"/>
</dbReference>
<keyword evidence="1" id="KW-0472">Membrane</keyword>
<evidence type="ECO:0000313" key="2">
    <source>
        <dbReference type="EnsemblPlants" id="AET1Gv20542400.2"/>
    </source>
</evidence>
<dbReference type="EnsemblPlants" id="AET1Gv20542400.2">
    <property type="protein sequence ID" value="AET1Gv20542400.2"/>
    <property type="gene ID" value="AET1Gv20542400"/>
</dbReference>
<evidence type="ECO:0000256" key="1">
    <source>
        <dbReference type="SAM" id="Phobius"/>
    </source>
</evidence>
<dbReference type="Pfam" id="PF03004">
    <property type="entry name" value="Transposase_24"/>
    <property type="match status" value="1"/>
</dbReference>
<keyword evidence="3" id="KW-1185">Reference proteome</keyword>
<reference evidence="2" key="3">
    <citation type="journal article" date="2017" name="Nature">
        <title>Genome sequence of the progenitor of the wheat D genome Aegilops tauschii.</title>
        <authorList>
            <person name="Luo M.C."/>
            <person name="Gu Y.Q."/>
            <person name="Puiu D."/>
            <person name="Wang H."/>
            <person name="Twardziok S.O."/>
            <person name="Deal K.R."/>
            <person name="Huo N."/>
            <person name="Zhu T."/>
            <person name="Wang L."/>
            <person name="Wang Y."/>
            <person name="McGuire P.E."/>
            <person name="Liu S."/>
            <person name="Long H."/>
            <person name="Ramasamy R.K."/>
            <person name="Rodriguez J.C."/>
            <person name="Van S.L."/>
            <person name="Yuan L."/>
            <person name="Wang Z."/>
            <person name="Xia Z."/>
            <person name="Xiao L."/>
            <person name="Anderson O.D."/>
            <person name="Ouyang S."/>
            <person name="Liang Y."/>
            <person name="Zimin A.V."/>
            <person name="Pertea G."/>
            <person name="Qi P."/>
            <person name="Bennetzen J.L."/>
            <person name="Dai X."/>
            <person name="Dawson M.W."/>
            <person name="Muller H.G."/>
            <person name="Kugler K."/>
            <person name="Rivarola-Duarte L."/>
            <person name="Spannagl M."/>
            <person name="Mayer K.F.X."/>
            <person name="Lu F.H."/>
            <person name="Bevan M.W."/>
            <person name="Leroy P."/>
            <person name="Li P."/>
            <person name="You F.M."/>
            <person name="Sun Q."/>
            <person name="Liu Z."/>
            <person name="Lyons E."/>
            <person name="Wicker T."/>
            <person name="Salzberg S.L."/>
            <person name="Devos K.M."/>
            <person name="Dvorak J."/>
        </authorList>
    </citation>
    <scope>NUCLEOTIDE SEQUENCE [LARGE SCALE GENOMIC DNA]</scope>
    <source>
        <strain evidence="2">cv. AL8/78</strain>
    </source>
</reference>
<reference evidence="2" key="5">
    <citation type="journal article" date="2021" name="G3 (Bethesda)">
        <title>Aegilops tauschii genome assembly Aet v5.0 features greater sequence contiguity and improved annotation.</title>
        <authorList>
            <person name="Wang L."/>
            <person name="Zhu T."/>
            <person name="Rodriguez J.C."/>
            <person name="Deal K.R."/>
            <person name="Dubcovsky J."/>
            <person name="McGuire P.E."/>
            <person name="Lux T."/>
            <person name="Spannagl M."/>
            <person name="Mayer K.F.X."/>
            <person name="Baldrich P."/>
            <person name="Meyers B.C."/>
            <person name="Huo N."/>
            <person name="Gu Y.Q."/>
            <person name="Zhou H."/>
            <person name="Devos K.M."/>
            <person name="Bennetzen J.L."/>
            <person name="Unver T."/>
            <person name="Budak H."/>
            <person name="Gulick P.J."/>
            <person name="Galiba G."/>
            <person name="Kalapos B."/>
            <person name="Nelson D.R."/>
            <person name="Li P."/>
            <person name="You F.M."/>
            <person name="Luo M.C."/>
            <person name="Dvorak J."/>
        </authorList>
    </citation>
    <scope>NUCLEOTIDE SEQUENCE [LARGE SCALE GENOMIC DNA]</scope>
    <source>
        <strain evidence="2">cv. AL8/78</strain>
    </source>
</reference>
<organism evidence="2 3">
    <name type="scientific">Aegilops tauschii subsp. strangulata</name>
    <name type="common">Goatgrass</name>
    <dbReference type="NCBI Taxonomy" id="200361"/>
    <lineage>
        <taxon>Eukaryota</taxon>
        <taxon>Viridiplantae</taxon>
        <taxon>Streptophyta</taxon>
        <taxon>Embryophyta</taxon>
        <taxon>Tracheophyta</taxon>
        <taxon>Spermatophyta</taxon>
        <taxon>Magnoliopsida</taxon>
        <taxon>Liliopsida</taxon>
        <taxon>Poales</taxon>
        <taxon>Poaceae</taxon>
        <taxon>BOP clade</taxon>
        <taxon>Pooideae</taxon>
        <taxon>Triticodae</taxon>
        <taxon>Triticeae</taxon>
        <taxon>Triticinae</taxon>
        <taxon>Aegilops</taxon>
    </lineage>
</organism>